<dbReference type="InterPro" id="IPR033140">
    <property type="entry name" value="Lipase_GDXG_put_SER_AS"/>
</dbReference>
<evidence type="ECO:0000256" key="1">
    <source>
        <dbReference type="ARBA" id="ARBA00010515"/>
    </source>
</evidence>
<keyword evidence="2" id="KW-0378">Hydrolase</keyword>
<dbReference type="Gene3D" id="3.40.50.1820">
    <property type="entry name" value="alpha/beta hydrolase"/>
    <property type="match status" value="1"/>
</dbReference>
<dbReference type="PROSITE" id="PS01174">
    <property type="entry name" value="LIPASE_GDXG_SER"/>
    <property type="match status" value="1"/>
</dbReference>
<dbReference type="InterPro" id="IPR013094">
    <property type="entry name" value="AB_hydrolase_3"/>
</dbReference>
<feature type="active site" evidence="3">
    <location>
        <position position="159"/>
    </location>
</feature>
<reference evidence="5 6" key="1">
    <citation type="submission" date="2024-02" db="EMBL/GenBank/DDBJ databases">
        <authorList>
            <person name="Chen Y."/>
            <person name="Shah S."/>
            <person name="Dougan E. K."/>
            <person name="Thang M."/>
            <person name="Chan C."/>
        </authorList>
    </citation>
    <scope>NUCLEOTIDE SEQUENCE [LARGE SCALE GENOMIC DNA]</scope>
</reference>
<dbReference type="InterPro" id="IPR029058">
    <property type="entry name" value="AB_hydrolase_fold"/>
</dbReference>
<dbReference type="SUPFAM" id="SSF53474">
    <property type="entry name" value="alpha/beta-Hydrolases"/>
    <property type="match status" value="1"/>
</dbReference>
<comment type="similarity">
    <text evidence="1">Belongs to the 'GDXG' lipolytic enzyme family.</text>
</comment>
<evidence type="ECO:0000256" key="2">
    <source>
        <dbReference type="ARBA" id="ARBA00022801"/>
    </source>
</evidence>
<evidence type="ECO:0000256" key="3">
    <source>
        <dbReference type="PROSITE-ProRule" id="PRU10038"/>
    </source>
</evidence>
<name>A0ABP0P028_9DINO</name>
<sequence>MEVSFPPRAILGCFLGSLRCCANWSPEGFSKFMHFCFFPMQNCVQGCVSLRRPLVRQKVQISQISEAAEWIMLDQSPCDPGKVILYLPGGGFVARDHTASVFAARLLPRLASQMACVPPILVLNYKLPAHPEQVKEELEATLRWLRAQGYTEVVIAGDSAGGYLAVQTYLEQSSSQICGAVGICPPLDLSFTADSHHRNAKSCFLTERFMRYARDSYLQIESKDGPIAEATARMYSLQPSSDPKLVAKLKERPLMLVACEQDPLYDDNAAFAQQAAKVGAAEGVLLCDVRGEATFHISLLMPGMENEPHRRAMNQIASYIGKALR</sequence>
<evidence type="ECO:0000313" key="6">
    <source>
        <dbReference type="Proteomes" id="UP001642484"/>
    </source>
</evidence>
<feature type="domain" description="Alpha/beta hydrolase fold-3" evidence="4">
    <location>
        <begin position="84"/>
        <end position="280"/>
    </location>
</feature>
<dbReference type="PANTHER" id="PTHR48081">
    <property type="entry name" value="AB HYDROLASE SUPERFAMILY PROTEIN C4A8.06C"/>
    <property type="match status" value="1"/>
</dbReference>
<accession>A0ABP0P028</accession>
<evidence type="ECO:0000313" key="5">
    <source>
        <dbReference type="EMBL" id="CAK9068973.1"/>
    </source>
</evidence>
<dbReference type="Pfam" id="PF07859">
    <property type="entry name" value="Abhydrolase_3"/>
    <property type="match status" value="1"/>
</dbReference>
<comment type="caution">
    <text evidence="5">The sequence shown here is derived from an EMBL/GenBank/DDBJ whole genome shotgun (WGS) entry which is preliminary data.</text>
</comment>
<evidence type="ECO:0000259" key="4">
    <source>
        <dbReference type="Pfam" id="PF07859"/>
    </source>
</evidence>
<gene>
    <name evidence="5" type="ORF">CCMP2556_LOCUS33897</name>
</gene>
<dbReference type="Proteomes" id="UP001642484">
    <property type="component" value="Unassembled WGS sequence"/>
</dbReference>
<dbReference type="EMBL" id="CAXAMN010022384">
    <property type="protein sequence ID" value="CAK9068973.1"/>
    <property type="molecule type" value="Genomic_DNA"/>
</dbReference>
<dbReference type="InterPro" id="IPR050300">
    <property type="entry name" value="GDXG_lipolytic_enzyme"/>
</dbReference>
<proteinExistence type="inferred from homology"/>
<keyword evidence="6" id="KW-1185">Reference proteome</keyword>
<protein>
    <recommendedName>
        <fullName evidence="4">Alpha/beta hydrolase fold-3 domain-containing protein</fullName>
    </recommendedName>
</protein>
<organism evidence="5 6">
    <name type="scientific">Durusdinium trenchii</name>
    <dbReference type="NCBI Taxonomy" id="1381693"/>
    <lineage>
        <taxon>Eukaryota</taxon>
        <taxon>Sar</taxon>
        <taxon>Alveolata</taxon>
        <taxon>Dinophyceae</taxon>
        <taxon>Suessiales</taxon>
        <taxon>Symbiodiniaceae</taxon>
        <taxon>Durusdinium</taxon>
    </lineage>
</organism>